<organism evidence="1">
    <name type="scientific">freshwater metagenome</name>
    <dbReference type="NCBI Taxonomy" id="449393"/>
    <lineage>
        <taxon>unclassified sequences</taxon>
        <taxon>metagenomes</taxon>
        <taxon>ecological metagenomes</taxon>
    </lineage>
</organism>
<dbReference type="AlphaFoldDB" id="A0A6J6UPD2"/>
<gene>
    <name evidence="1" type="ORF">UFOPK2842_00985</name>
</gene>
<evidence type="ECO:0000313" key="1">
    <source>
        <dbReference type="EMBL" id="CAB4761851.1"/>
    </source>
</evidence>
<name>A0A6J6UPD2_9ZZZZ</name>
<protein>
    <submittedName>
        <fullName evidence="1">Unannotated protein</fullName>
    </submittedName>
</protein>
<dbReference type="EMBL" id="CAEZZI010000113">
    <property type="protein sequence ID" value="CAB4761851.1"/>
    <property type="molecule type" value="Genomic_DNA"/>
</dbReference>
<sequence length="95" mass="10046">MIAFTTCVRDVGFASNFAKTSSLVPSVIVGMIVNPALRMAVSGTEIGTLGFAGAYKFVTTASFFAPLNLSWYQNGITSRIRSAFAIAAGRAVFIE</sequence>
<reference evidence="1" key="1">
    <citation type="submission" date="2020-05" db="EMBL/GenBank/DDBJ databases">
        <authorList>
            <person name="Chiriac C."/>
            <person name="Salcher M."/>
            <person name="Ghai R."/>
            <person name="Kavagutti S V."/>
        </authorList>
    </citation>
    <scope>NUCLEOTIDE SEQUENCE</scope>
</reference>
<accession>A0A6J6UPD2</accession>
<proteinExistence type="predicted"/>